<dbReference type="EMBL" id="OU912926">
    <property type="protein sequence ID" value="CAG9933320.1"/>
    <property type="molecule type" value="Genomic_DNA"/>
</dbReference>
<sequence>MPNWTPSKSNATNSTAIGTIAFDQVDLHRLFGNKPLTNNVTHLARAVILAGMEADSSIAQR</sequence>
<organism evidence="1 2">
    <name type="scientific">Candidatus Nitrotoga arctica</name>
    <dbReference type="NCBI Taxonomy" id="453162"/>
    <lineage>
        <taxon>Bacteria</taxon>
        <taxon>Pseudomonadati</taxon>
        <taxon>Pseudomonadota</taxon>
        <taxon>Betaproteobacteria</taxon>
        <taxon>Nitrosomonadales</taxon>
        <taxon>Gallionellaceae</taxon>
        <taxon>Candidatus Nitrotoga</taxon>
    </lineage>
</organism>
<evidence type="ECO:0000313" key="2">
    <source>
        <dbReference type="Proteomes" id="UP000839052"/>
    </source>
</evidence>
<evidence type="ECO:0000313" key="1">
    <source>
        <dbReference type="EMBL" id="CAG9933320.1"/>
    </source>
</evidence>
<keyword evidence="2" id="KW-1185">Reference proteome</keyword>
<accession>A0ABN8ARP9</accession>
<reference evidence="1 2" key="1">
    <citation type="submission" date="2021-10" db="EMBL/GenBank/DDBJ databases">
        <authorList>
            <person name="Koch H."/>
        </authorList>
    </citation>
    <scope>NUCLEOTIDE SEQUENCE [LARGE SCALE GENOMIC DNA]</scope>
    <source>
        <strain evidence="1">6680</strain>
    </source>
</reference>
<dbReference type="Proteomes" id="UP000839052">
    <property type="component" value="Chromosome"/>
</dbReference>
<protein>
    <submittedName>
        <fullName evidence="1">Uncharacterized protein</fullName>
    </submittedName>
</protein>
<gene>
    <name evidence="1" type="ORF">NTG6680_2071</name>
</gene>
<name>A0ABN8ARP9_9PROT</name>
<proteinExistence type="predicted"/>